<keyword evidence="2" id="KW-0812">Transmembrane</keyword>
<gene>
    <name evidence="3" type="ORF">CCHR01_09087</name>
</gene>
<dbReference type="EMBL" id="JAQOWY010000176">
    <property type="protein sequence ID" value="KAK1848249.1"/>
    <property type="molecule type" value="Genomic_DNA"/>
</dbReference>
<keyword evidence="2" id="KW-0472">Membrane</keyword>
<feature type="transmembrane region" description="Helical" evidence="2">
    <location>
        <begin position="56"/>
        <end position="75"/>
    </location>
</feature>
<name>A0AAD9EEF9_9PEZI</name>
<feature type="compositionally biased region" description="Basic and acidic residues" evidence="1">
    <location>
        <begin position="1"/>
        <end position="25"/>
    </location>
</feature>
<accession>A0AAD9EEF9</accession>
<proteinExistence type="predicted"/>
<sequence length="146" mass="15684">MPALRRSWDPKKANDGTVRACRDDPGPSFSPANSAARDYWSSPFPKKRGNDMPNQLRLAGGFGLVAAVLITASFFTQEAANDASVGRRKALCTVKGCKNGYAHKVMFQLALTWIGDGRDLQLIVGACVGTMQYGDVSKTRSVPSSS</sequence>
<keyword evidence="2" id="KW-1133">Transmembrane helix</keyword>
<feature type="region of interest" description="Disordered" evidence="1">
    <location>
        <begin position="1"/>
        <end position="52"/>
    </location>
</feature>
<comment type="caution">
    <text evidence="3">The sequence shown here is derived from an EMBL/GenBank/DDBJ whole genome shotgun (WGS) entry which is preliminary data.</text>
</comment>
<protein>
    <submittedName>
        <fullName evidence="3">Uncharacterized protein</fullName>
    </submittedName>
</protein>
<evidence type="ECO:0000313" key="3">
    <source>
        <dbReference type="EMBL" id="KAK1848249.1"/>
    </source>
</evidence>
<keyword evidence="4" id="KW-1185">Reference proteome</keyword>
<organism evidence="3 4">
    <name type="scientific">Colletotrichum chrysophilum</name>
    <dbReference type="NCBI Taxonomy" id="1836956"/>
    <lineage>
        <taxon>Eukaryota</taxon>
        <taxon>Fungi</taxon>
        <taxon>Dikarya</taxon>
        <taxon>Ascomycota</taxon>
        <taxon>Pezizomycotina</taxon>
        <taxon>Sordariomycetes</taxon>
        <taxon>Hypocreomycetidae</taxon>
        <taxon>Glomerellales</taxon>
        <taxon>Glomerellaceae</taxon>
        <taxon>Colletotrichum</taxon>
        <taxon>Colletotrichum gloeosporioides species complex</taxon>
    </lineage>
</organism>
<evidence type="ECO:0000256" key="1">
    <source>
        <dbReference type="SAM" id="MobiDB-lite"/>
    </source>
</evidence>
<dbReference type="AlphaFoldDB" id="A0AAD9EEF9"/>
<dbReference type="Proteomes" id="UP001243330">
    <property type="component" value="Unassembled WGS sequence"/>
</dbReference>
<evidence type="ECO:0000256" key="2">
    <source>
        <dbReference type="SAM" id="Phobius"/>
    </source>
</evidence>
<reference evidence="3" key="1">
    <citation type="submission" date="2023-01" db="EMBL/GenBank/DDBJ databases">
        <title>Colletotrichum chrysophilum M932 genome sequence.</title>
        <authorList>
            <person name="Baroncelli R."/>
        </authorList>
    </citation>
    <scope>NUCLEOTIDE SEQUENCE</scope>
    <source>
        <strain evidence="3">M932</strain>
    </source>
</reference>
<evidence type="ECO:0000313" key="4">
    <source>
        <dbReference type="Proteomes" id="UP001243330"/>
    </source>
</evidence>